<dbReference type="InterPro" id="IPR013538">
    <property type="entry name" value="ASHA1/2-like_C"/>
</dbReference>
<feature type="domain" description="Activator of Hsp90 ATPase homologue 1/2-like C-terminal" evidence="2">
    <location>
        <begin position="15"/>
        <end position="140"/>
    </location>
</feature>
<proteinExistence type="inferred from homology"/>
<dbReference type="Gene3D" id="3.30.530.20">
    <property type="match status" value="1"/>
</dbReference>
<dbReference type="OrthoDB" id="2355173at2"/>
<keyword evidence="4" id="KW-1185">Reference proteome</keyword>
<evidence type="ECO:0000259" key="2">
    <source>
        <dbReference type="Pfam" id="PF08327"/>
    </source>
</evidence>
<organism evidence="3 4">
    <name type="scientific">Sphingobacterium humi</name>
    <dbReference type="NCBI Taxonomy" id="1796905"/>
    <lineage>
        <taxon>Bacteria</taxon>
        <taxon>Pseudomonadati</taxon>
        <taxon>Bacteroidota</taxon>
        <taxon>Sphingobacteriia</taxon>
        <taxon>Sphingobacteriales</taxon>
        <taxon>Sphingobacteriaceae</taxon>
        <taxon>Sphingobacterium</taxon>
    </lineage>
</organism>
<comment type="caution">
    <text evidence="3">The sequence shown here is derived from an EMBL/GenBank/DDBJ whole genome shotgun (WGS) entry which is preliminary data.</text>
</comment>
<evidence type="ECO:0000256" key="1">
    <source>
        <dbReference type="ARBA" id="ARBA00006817"/>
    </source>
</evidence>
<accession>A0A6N8KZ07</accession>
<evidence type="ECO:0000313" key="3">
    <source>
        <dbReference type="EMBL" id="MVZ62054.1"/>
    </source>
</evidence>
<protein>
    <submittedName>
        <fullName evidence="3">SRPBCC domain-containing protein</fullName>
    </submittedName>
</protein>
<dbReference type="RefSeq" id="WP_160368794.1">
    <property type="nucleotide sequence ID" value="NZ_WSQA01000005.1"/>
</dbReference>
<comment type="similarity">
    <text evidence="1">Belongs to the AHA1 family.</text>
</comment>
<dbReference type="Pfam" id="PF08327">
    <property type="entry name" value="AHSA1"/>
    <property type="match status" value="1"/>
</dbReference>
<reference evidence="3 4" key="1">
    <citation type="submission" date="2019-12" db="EMBL/GenBank/DDBJ databases">
        <authorList>
            <person name="Dong K."/>
        </authorList>
    </citation>
    <scope>NUCLEOTIDE SEQUENCE [LARGE SCALE GENOMIC DNA]</scope>
    <source>
        <strain evidence="3 4">JCM 31225</strain>
    </source>
</reference>
<sequence length="147" mass="17403">MRPETIHIERTYPISIADLWRALTTKENMKEWFFEIPDFTMEIGGEFQFFRHQKQQNLLHKCQVIDVVPKQLFKFAWRHPRQTGESSIVTWRLIPRGEATTLHLTHEGLENFKGAGEQYSQESFENGWNYLLGETLSKFLDKQKVSS</sequence>
<dbReference type="AlphaFoldDB" id="A0A6N8KZ07"/>
<gene>
    <name evidence="3" type="ORF">GQF63_08485</name>
</gene>
<dbReference type="Proteomes" id="UP000435036">
    <property type="component" value="Unassembled WGS sequence"/>
</dbReference>
<dbReference type="CDD" id="cd07814">
    <property type="entry name" value="SRPBCC_CalC_Aha1-like"/>
    <property type="match status" value="1"/>
</dbReference>
<name>A0A6N8KZ07_9SPHI</name>
<dbReference type="InterPro" id="IPR023393">
    <property type="entry name" value="START-like_dom_sf"/>
</dbReference>
<dbReference type="SUPFAM" id="SSF55961">
    <property type="entry name" value="Bet v1-like"/>
    <property type="match status" value="1"/>
</dbReference>
<evidence type="ECO:0000313" key="4">
    <source>
        <dbReference type="Proteomes" id="UP000435036"/>
    </source>
</evidence>
<dbReference type="EMBL" id="WSQA01000005">
    <property type="protein sequence ID" value="MVZ62054.1"/>
    <property type="molecule type" value="Genomic_DNA"/>
</dbReference>